<dbReference type="GeneID" id="42046496"/>
<proteinExistence type="predicted"/>
<accession>A0A1L7V4U1</accession>
<evidence type="ECO:0000313" key="1">
    <source>
        <dbReference type="EMBL" id="CZR33722.1"/>
    </source>
</evidence>
<dbReference type="RefSeq" id="XP_031074864.1">
    <property type="nucleotide sequence ID" value="XM_031229572.1"/>
</dbReference>
<dbReference type="VEuPathDB" id="FungiDB:FPRO_01609"/>
<protein>
    <submittedName>
        <fullName evidence="1">Uncharacterized protein</fullName>
    </submittedName>
</protein>
<dbReference type="AlphaFoldDB" id="A0A1L7V4U1"/>
<keyword evidence="2" id="KW-1185">Reference proteome</keyword>
<evidence type="ECO:0000313" key="2">
    <source>
        <dbReference type="Proteomes" id="UP000183971"/>
    </source>
</evidence>
<dbReference type="Proteomes" id="UP000183971">
    <property type="component" value="Unassembled WGS sequence"/>
</dbReference>
<gene>
    <name evidence="1" type="ORF">FPRO_01609</name>
</gene>
<name>A0A1L7V4U1_FUSPR</name>
<sequence>MAEGTIPALTCLRRPLHRISRDVPTRSLTRDQSYDIWSWASITMVVKEQARAHLPPARSQPIVVPSPTNVRCVVDTNPPECQLRLCGPLAWPDAARVLGGTKIYRVYFGLGSSGSMLKWTGPAAIAALRLEADLRRVGDG</sequence>
<dbReference type="EMBL" id="FJOF01000001">
    <property type="protein sequence ID" value="CZR33722.1"/>
    <property type="molecule type" value="Genomic_DNA"/>
</dbReference>
<organism evidence="1 2">
    <name type="scientific">Fusarium proliferatum (strain ET1)</name>
    <name type="common">Orchid endophyte fungus</name>
    <dbReference type="NCBI Taxonomy" id="1227346"/>
    <lineage>
        <taxon>Eukaryota</taxon>
        <taxon>Fungi</taxon>
        <taxon>Dikarya</taxon>
        <taxon>Ascomycota</taxon>
        <taxon>Pezizomycotina</taxon>
        <taxon>Sordariomycetes</taxon>
        <taxon>Hypocreomycetidae</taxon>
        <taxon>Hypocreales</taxon>
        <taxon>Nectriaceae</taxon>
        <taxon>Fusarium</taxon>
        <taxon>Fusarium fujikuroi species complex</taxon>
    </lineage>
</organism>
<reference evidence="2" key="1">
    <citation type="journal article" date="2016" name="Genome Biol. Evol.">
        <title>Comparative 'omics' of the Fusarium fujikuroi species complex highlights differences in genetic potential and metabolite synthesis.</title>
        <authorList>
            <person name="Niehaus E.-M."/>
            <person name="Muensterkoetter M."/>
            <person name="Proctor R.H."/>
            <person name="Brown D.W."/>
            <person name="Sharon A."/>
            <person name="Idan Y."/>
            <person name="Oren-Young L."/>
            <person name="Sieber C.M."/>
            <person name="Novak O."/>
            <person name="Pencik A."/>
            <person name="Tarkowska D."/>
            <person name="Hromadova K."/>
            <person name="Freeman S."/>
            <person name="Maymon M."/>
            <person name="Elazar M."/>
            <person name="Youssef S.A."/>
            <person name="El-Shabrawy E.S.M."/>
            <person name="Shalaby A.B.A."/>
            <person name="Houterman P."/>
            <person name="Brock N.L."/>
            <person name="Burkhardt I."/>
            <person name="Tsavkelova E.A."/>
            <person name="Dickschat J.S."/>
            <person name="Galuszka P."/>
            <person name="Gueldener U."/>
            <person name="Tudzynski B."/>
        </authorList>
    </citation>
    <scope>NUCLEOTIDE SEQUENCE [LARGE SCALE GENOMIC DNA]</scope>
    <source>
        <strain evidence="2">ET1</strain>
    </source>
</reference>
<comment type="caution">
    <text evidence="1">The sequence shown here is derived from an EMBL/GenBank/DDBJ whole genome shotgun (WGS) entry which is preliminary data.</text>
</comment>